<evidence type="ECO:0000313" key="1">
    <source>
        <dbReference type="EMBL" id="MUH71543.1"/>
    </source>
</evidence>
<dbReference type="AlphaFoldDB" id="A0A6N8F5H2"/>
<dbReference type="EMBL" id="WOCD01000001">
    <property type="protein sequence ID" value="MUH71543.1"/>
    <property type="molecule type" value="Genomic_DNA"/>
</dbReference>
<name>A0A6N8F5H2_9GAMM</name>
<dbReference type="InterPro" id="IPR019657">
    <property type="entry name" value="ComFB"/>
</dbReference>
<protein>
    <submittedName>
        <fullName evidence="1">Competence protein ComFB</fullName>
    </submittedName>
</protein>
<dbReference type="Proteomes" id="UP000439994">
    <property type="component" value="Unassembled WGS sequence"/>
</dbReference>
<evidence type="ECO:0000313" key="2">
    <source>
        <dbReference type="Proteomes" id="UP000439994"/>
    </source>
</evidence>
<sequence>MQLSTDIHNYYEKLVIDYIAHNKLDDKYDDEFLADMCCIVLNQLPSKYIRHEVDMAFYLPQAERYEMEMQVREAIGRALEFMNSRENRE</sequence>
<organism evidence="1 2">
    <name type="scientific">Psychrosphaera haliotis</name>
    <dbReference type="NCBI Taxonomy" id="555083"/>
    <lineage>
        <taxon>Bacteria</taxon>
        <taxon>Pseudomonadati</taxon>
        <taxon>Pseudomonadota</taxon>
        <taxon>Gammaproteobacteria</taxon>
        <taxon>Alteromonadales</taxon>
        <taxon>Pseudoalteromonadaceae</taxon>
        <taxon>Psychrosphaera</taxon>
    </lineage>
</organism>
<keyword evidence="2" id="KW-1185">Reference proteome</keyword>
<dbReference type="RefSeq" id="WP_155694352.1">
    <property type="nucleotide sequence ID" value="NZ_BAAAFQ010000006.1"/>
</dbReference>
<proteinExistence type="predicted"/>
<accession>A0A6N8F5H2</accession>
<comment type="caution">
    <text evidence="1">The sequence shown here is derived from an EMBL/GenBank/DDBJ whole genome shotgun (WGS) entry which is preliminary data.</text>
</comment>
<gene>
    <name evidence="1" type="ORF">GNP35_02925</name>
</gene>
<dbReference type="OrthoDB" id="5895647at2"/>
<reference evidence="1 2" key="1">
    <citation type="submission" date="2019-11" db="EMBL/GenBank/DDBJ databases">
        <title>P. haliotis isolates from Z. marina roots.</title>
        <authorList>
            <person name="Cohen M."/>
            <person name="Jospin G."/>
            <person name="Eisen J.A."/>
            <person name="Coil D.A."/>
        </authorList>
    </citation>
    <scope>NUCLEOTIDE SEQUENCE [LARGE SCALE GENOMIC DNA]</scope>
    <source>
        <strain evidence="1 2">UCD-MCMsp1aY</strain>
    </source>
</reference>
<dbReference type="Pfam" id="PF10719">
    <property type="entry name" value="ComFB"/>
    <property type="match status" value="1"/>
</dbReference>